<name>A0A8S1TIV3_PAROT</name>
<proteinExistence type="predicted"/>
<keyword evidence="2" id="KW-1185">Reference proteome</keyword>
<protein>
    <recommendedName>
        <fullName evidence="3">Protein kinase domain-containing protein</fullName>
    </recommendedName>
</protein>
<evidence type="ECO:0000313" key="2">
    <source>
        <dbReference type="Proteomes" id="UP000683925"/>
    </source>
</evidence>
<comment type="caution">
    <text evidence="1">The sequence shown here is derived from an EMBL/GenBank/DDBJ whole genome shotgun (WGS) entry which is preliminary data.</text>
</comment>
<organism evidence="1 2">
    <name type="scientific">Paramecium octaurelia</name>
    <dbReference type="NCBI Taxonomy" id="43137"/>
    <lineage>
        <taxon>Eukaryota</taxon>
        <taxon>Sar</taxon>
        <taxon>Alveolata</taxon>
        <taxon>Ciliophora</taxon>
        <taxon>Intramacronucleata</taxon>
        <taxon>Oligohymenophorea</taxon>
        <taxon>Peniculida</taxon>
        <taxon>Parameciidae</taxon>
        <taxon>Paramecium</taxon>
    </lineage>
</organism>
<evidence type="ECO:0008006" key="3">
    <source>
        <dbReference type="Google" id="ProtNLM"/>
    </source>
</evidence>
<dbReference type="OMA" id="WRISTIF"/>
<dbReference type="AlphaFoldDB" id="A0A8S1TIV3"/>
<gene>
    <name evidence="1" type="ORF">POCTA_138.1.T0240167</name>
</gene>
<dbReference type="EMBL" id="CAJJDP010000024">
    <property type="protein sequence ID" value="CAD8150849.1"/>
    <property type="molecule type" value="Genomic_DNA"/>
</dbReference>
<evidence type="ECO:0000313" key="1">
    <source>
        <dbReference type="EMBL" id="CAD8150849.1"/>
    </source>
</evidence>
<reference evidence="1" key="1">
    <citation type="submission" date="2021-01" db="EMBL/GenBank/DDBJ databases">
        <authorList>
            <consortium name="Genoscope - CEA"/>
            <person name="William W."/>
        </authorList>
    </citation>
    <scope>NUCLEOTIDE SEQUENCE</scope>
</reference>
<accession>A0A8S1TIV3</accession>
<dbReference type="Proteomes" id="UP000683925">
    <property type="component" value="Unassembled WGS sequence"/>
</dbReference>
<dbReference type="OrthoDB" id="310387at2759"/>
<sequence length="441" mass="52727">MKGWQNMYNVTQKKNANDNSVKDIIQFEMNQYLNKEKLDSYLDYEFPQLECFSLAQLIESMNCNCIKIYKGQVLIIILQVLKHLQQLHQKKLSHGRLKPQNIVIQLKNEKDHKLSIIQTIITIQQVYFINYRIIDDFEDKINCSQDVYDIIDCCIELINAYSKKLCELQQFIVDQLNQYKNNIQESSISKVVEYIDLLIKECVDLKYQKVKVIQIYPSKLNENTISTIQCQEGEEFGKLSKRQRNSTIFITKFLEKISFQSVCCKLNIQSNQSENEIYQQIQYIDTNHMEYEEKKILQIFESIIRQQMMKIIWKNYGDFLESGNQNNEEKWVKIVEIMNITNQHILQNHFVCILQEYIKIKEINDEIKKDIEKDYKFNIVYDEQKAKDQFILELKVQAQNYDLNNIQQFINNVKAQVKKELQEYYNQILELEILTLIQDLI</sequence>